<evidence type="ECO:0000313" key="2">
    <source>
        <dbReference type="EnsemblMetazoa" id="CLYHEMP015688.1"/>
    </source>
</evidence>
<organism evidence="2 3">
    <name type="scientific">Clytia hemisphaerica</name>
    <dbReference type="NCBI Taxonomy" id="252671"/>
    <lineage>
        <taxon>Eukaryota</taxon>
        <taxon>Metazoa</taxon>
        <taxon>Cnidaria</taxon>
        <taxon>Hydrozoa</taxon>
        <taxon>Hydroidolina</taxon>
        <taxon>Leptothecata</taxon>
        <taxon>Obeliida</taxon>
        <taxon>Clytiidae</taxon>
        <taxon>Clytia</taxon>
    </lineage>
</organism>
<sequence length="115" mass="13113">MQSLWVCFLFVGLFTLVQNAPATRIEVNNEETSKELLAKRADPRNAEEKKTKCSEKITKHCGKVETECVFVNTNLYDQAYRKEICGKSHIKCKTCLFIDVEGNCLKACTEKVTFL</sequence>
<evidence type="ECO:0000256" key="1">
    <source>
        <dbReference type="SAM" id="SignalP"/>
    </source>
</evidence>
<reference evidence="2" key="1">
    <citation type="submission" date="2021-01" db="UniProtKB">
        <authorList>
            <consortium name="EnsemblMetazoa"/>
        </authorList>
    </citation>
    <scope>IDENTIFICATION</scope>
</reference>
<dbReference type="EnsemblMetazoa" id="CLYHEMT015688.1">
    <property type="protein sequence ID" value="CLYHEMP015688.1"/>
    <property type="gene ID" value="CLYHEMG015688"/>
</dbReference>
<dbReference type="Proteomes" id="UP000594262">
    <property type="component" value="Unplaced"/>
</dbReference>
<dbReference type="AlphaFoldDB" id="A0A7M5X1R3"/>
<protein>
    <submittedName>
        <fullName evidence="2">Uncharacterized protein</fullName>
    </submittedName>
</protein>
<evidence type="ECO:0000313" key="3">
    <source>
        <dbReference type="Proteomes" id="UP000594262"/>
    </source>
</evidence>
<feature type="chain" id="PRO_5029506240" evidence="1">
    <location>
        <begin position="23"/>
        <end position="115"/>
    </location>
</feature>
<feature type="signal peptide" evidence="1">
    <location>
        <begin position="1"/>
        <end position="22"/>
    </location>
</feature>
<name>A0A7M5X1R3_9CNID</name>
<keyword evidence="3" id="KW-1185">Reference proteome</keyword>
<proteinExistence type="predicted"/>
<keyword evidence="1" id="KW-0732">Signal</keyword>
<accession>A0A7M5X1R3</accession>